<dbReference type="PROSITE" id="PS50977">
    <property type="entry name" value="HTH_TETR_2"/>
    <property type="match status" value="1"/>
</dbReference>
<dbReference type="InterPro" id="IPR009057">
    <property type="entry name" value="Homeodomain-like_sf"/>
</dbReference>
<dbReference type="Proteomes" id="UP000243661">
    <property type="component" value="Unassembled WGS sequence"/>
</dbReference>
<dbReference type="AlphaFoldDB" id="A0A1C4GXA2"/>
<reference evidence="4 5" key="1">
    <citation type="submission" date="2016-08" db="EMBL/GenBank/DDBJ databases">
        <authorList>
            <person name="Seilhamer J.J."/>
        </authorList>
    </citation>
    <scope>NUCLEOTIDE SEQUENCE [LARGE SCALE GENOMIC DNA]</scope>
    <source>
        <strain evidence="4 5">ANC 4874</strain>
    </source>
</reference>
<feature type="domain" description="HTH tetR-type" evidence="3">
    <location>
        <begin position="7"/>
        <end position="67"/>
    </location>
</feature>
<protein>
    <submittedName>
        <fullName evidence="4">Transcriptional regulator, TetR family</fullName>
    </submittedName>
</protein>
<dbReference type="SUPFAM" id="SSF46689">
    <property type="entry name" value="Homeodomain-like"/>
    <property type="match status" value="1"/>
</dbReference>
<dbReference type="EMBL" id="FMBK01000012">
    <property type="protein sequence ID" value="SCC72809.1"/>
    <property type="molecule type" value="Genomic_DNA"/>
</dbReference>
<organism evidence="4 5">
    <name type="scientific">Acinetobacter albensis</name>
    <dbReference type="NCBI Taxonomy" id="1673609"/>
    <lineage>
        <taxon>Bacteria</taxon>
        <taxon>Pseudomonadati</taxon>
        <taxon>Pseudomonadota</taxon>
        <taxon>Gammaproteobacteria</taxon>
        <taxon>Moraxellales</taxon>
        <taxon>Moraxellaceae</taxon>
        <taxon>Acinetobacter</taxon>
    </lineage>
</organism>
<dbReference type="GO" id="GO:0003677">
    <property type="term" value="F:DNA binding"/>
    <property type="evidence" value="ECO:0007669"/>
    <property type="project" value="UniProtKB-UniRule"/>
</dbReference>
<name>A0A1C4GXA2_9GAMM</name>
<dbReference type="Pfam" id="PF00440">
    <property type="entry name" value="TetR_N"/>
    <property type="match status" value="1"/>
</dbReference>
<evidence type="ECO:0000313" key="5">
    <source>
        <dbReference type="Proteomes" id="UP000243661"/>
    </source>
</evidence>
<evidence type="ECO:0000313" key="4">
    <source>
        <dbReference type="EMBL" id="SCC72809.1"/>
    </source>
</evidence>
<dbReference type="InterPro" id="IPR001647">
    <property type="entry name" value="HTH_TetR"/>
</dbReference>
<feature type="DNA-binding region" description="H-T-H motif" evidence="2">
    <location>
        <begin position="30"/>
        <end position="49"/>
    </location>
</feature>
<evidence type="ECO:0000256" key="1">
    <source>
        <dbReference type="ARBA" id="ARBA00023125"/>
    </source>
</evidence>
<evidence type="ECO:0000259" key="3">
    <source>
        <dbReference type="PROSITE" id="PS50977"/>
    </source>
</evidence>
<accession>A0A1C4GXA2</accession>
<gene>
    <name evidence="4" type="ORF">GA0116959_11282</name>
</gene>
<evidence type="ECO:0000256" key="2">
    <source>
        <dbReference type="PROSITE-ProRule" id="PRU00335"/>
    </source>
</evidence>
<sequence>MSYLSKTERKKQILDAAMTIALDDGLNTLTVRNLAQRASLSVGLIHHHFKTIQELKCEVFMQLIYKNLDISEIDDNLSLTGKILLALGFTESEDELPYVRLWNDAEQNSHISPEFNRVFLVAIEEWQKSVKKILESASLKNHQENLDDIAWQFIGLTLGLEGLAKFHSHLFTYEYMTQLVTHLIENKINQKI</sequence>
<keyword evidence="1 2" id="KW-0238">DNA-binding</keyword>
<dbReference type="Gene3D" id="1.10.357.10">
    <property type="entry name" value="Tetracycline Repressor, domain 2"/>
    <property type="match status" value="1"/>
</dbReference>
<proteinExistence type="predicted"/>
<dbReference type="RefSeq" id="WP_092720733.1">
    <property type="nucleotide sequence ID" value="NZ_FMBK01000012.1"/>
</dbReference>
<dbReference type="NCBIfam" id="NF011572">
    <property type="entry name" value="PRK14996.1"/>
    <property type="match status" value="1"/>
</dbReference>
<dbReference type="OrthoDB" id="9816296at2"/>